<dbReference type="InterPro" id="IPR002645">
    <property type="entry name" value="STAS_dom"/>
</dbReference>
<feature type="domain" description="STAS" evidence="1">
    <location>
        <begin position="6"/>
        <end position="115"/>
    </location>
</feature>
<evidence type="ECO:0000313" key="2">
    <source>
        <dbReference type="EMBL" id="WUQ16674.1"/>
    </source>
</evidence>
<protein>
    <submittedName>
        <fullName evidence="2">STAS domain-containing protein</fullName>
    </submittedName>
</protein>
<evidence type="ECO:0000259" key="1">
    <source>
        <dbReference type="PROSITE" id="PS50801"/>
    </source>
</evidence>
<dbReference type="PROSITE" id="PS50801">
    <property type="entry name" value="STAS"/>
    <property type="match status" value="1"/>
</dbReference>
<dbReference type="SUPFAM" id="SSF52091">
    <property type="entry name" value="SpoIIaa-like"/>
    <property type="match status" value="1"/>
</dbReference>
<keyword evidence="3" id="KW-1185">Reference proteome</keyword>
<dbReference type="PANTHER" id="PTHR33495:SF2">
    <property type="entry name" value="ANTI-SIGMA FACTOR ANTAGONIST TM_1081-RELATED"/>
    <property type="match status" value="1"/>
</dbReference>
<dbReference type="Proteomes" id="UP001432039">
    <property type="component" value="Chromosome"/>
</dbReference>
<organism evidence="2 3">
    <name type="scientific">Streptomyces virginiae</name>
    <name type="common">Streptomyces cinnamonensis</name>
    <dbReference type="NCBI Taxonomy" id="1961"/>
    <lineage>
        <taxon>Bacteria</taxon>
        <taxon>Bacillati</taxon>
        <taxon>Actinomycetota</taxon>
        <taxon>Actinomycetes</taxon>
        <taxon>Kitasatosporales</taxon>
        <taxon>Streptomycetaceae</taxon>
        <taxon>Streptomyces</taxon>
    </lineage>
</organism>
<gene>
    <name evidence="2" type="ORF">OG517_37545</name>
</gene>
<name>A0ABZ1TQA5_STRVG</name>
<dbReference type="Pfam" id="PF01740">
    <property type="entry name" value="STAS"/>
    <property type="match status" value="1"/>
</dbReference>
<accession>A0ABZ1TQA5</accession>
<reference evidence="2" key="1">
    <citation type="submission" date="2022-10" db="EMBL/GenBank/DDBJ databases">
        <title>The complete genomes of actinobacterial strains from the NBC collection.</title>
        <authorList>
            <person name="Joergensen T.S."/>
            <person name="Alvarez Arevalo M."/>
            <person name="Sterndorff E.B."/>
            <person name="Faurdal D."/>
            <person name="Vuksanovic O."/>
            <person name="Mourched A.-S."/>
            <person name="Charusanti P."/>
            <person name="Shaw S."/>
            <person name="Blin K."/>
            <person name="Weber T."/>
        </authorList>
    </citation>
    <scope>NUCLEOTIDE SEQUENCE</scope>
    <source>
        <strain evidence="2">NBC_00248</strain>
    </source>
</reference>
<dbReference type="CDD" id="cd07043">
    <property type="entry name" value="STAS_anti-anti-sigma_factors"/>
    <property type="match status" value="1"/>
</dbReference>
<evidence type="ECO:0000313" key="3">
    <source>
        <dbReference type="Proteomes" id="UP001432039"/>
    </source>
</evidence>
<sequence length="115" mass="11917">MTGEEAVVTTTIDRGVALVSLRGEIDEDHAPALARALAATAASGLALTVVDLSRTRFADSSVLHALFDAQRAHRAAGVTLVLAGPLQAAVRRLFEVTGAASAFRMADCLETAMTP</sequence>
<dbReference type="EMBL" id="CP108090">
    <property type="protein sequence ID" value="WUQ16674.1"/>
    <property type="molecule type" value="Genomic_DNA"/>
</dbReference>
<dbReference type="RefSeq" id="WP_328964931.1">
    <property type="nucleotide sequence ID" value="NZ_CP108090.1"/>
</dbReference>
<dbReference type="InterPro" id="IPR036513">
    <property type="entry name" value="STAS_dom_sf"/>
</dbReference>
<dbReference type="PANTHER" id="PTHR33495">
    <property type="entry name" value="ANTI-SIGMA FACTOR ANTAGONIST TM_1081-RELATED-RELATED"/>
    <property type="match status" value="1"/>
</dbReference>
<dbReference type="Gene3D" id="3.30.750.24">
    <property type="entry name" value="STAS domain"/>
    <property type="match status" value="1"/>
</dbReference>
<proteinExistence type="predicted"/>